<gene>
    <name evidence="2" type="ORF">GCM10008967_11630</name>
</gene>
<reference evidence="2 3" key="1">
    <citation type="journal article" date="2019" name="Int. J. Syst. Evol. Microbiol.">
        <title>The Global Catalogue of Microorganisms (GCM) 10K type strain sequencing project: providing services to taxonomists for standard genome sequencing and annotation.</title>
        <authorList>
            <consortium name="The Broad Institute Genomics Platform"/>
            <consortium name="The Broad Institute Genome Sequencing Center for Infectious Disease"/>
            <person name="Wu L."/>
            <person name="Ma J."/>
        </authorList>
    </citation>
    <scope>NUCLEOTIDE SEQUENCE [LARGE SCALE GENOMIC DNA]</scope>
    <source>
        <strain evidence="2 3">JCM 9731</strain>
    </source>
</reference>
<evidence type="ECO:0000259" key="1">
    <source>
        <dbReference type="Pfam" id="PF08241"/>
    </source>
</evidence>
<feature type="domain" description="Methyltransferase type 11" evidence="1">
    <location>
        <begin position="40"/>
        <end position="139"/>
    </location>
</feature>
<dbReference type="EMBL" id="BAAADJ010000011">
    <property type="protein sequence ID" value="GAA0322782.1"/>
    <property type="molecule type" value="Genomic_DNA"/>
</dbReference>
<evidence type="ECO:0000313" key="2">
    <source>
        <dbReference type="EMBL" id="GAA0322782.1"/>
    </source>
</evidence>
<name>A0ABN0W1J9_9BACI</name>
<proteinExistence type="predicted"/>
<dbReference type="CDD" id="cd02440">
    <property type="entry name" value="AdoMet_MTases"/>
    <property type="match status" value="1"/>
</dbReference>
<organism evidence="2 3">
    <name type="scientific">Bacillus carboniphilus</name>
    <dbReference type="NCBI Taxonomy" id="86663"/>
    <lineage>
        <taxon>Bacteria</taxon>
        <taxon>Bacillati</taxon>
        <taxon>Bacillota</taxon>
        <taxon>Bacilli</taxon>
        <taxon>Bacillales</taxon>
        <taxon>Bacillaceae</taxon>
        <taxon>Bacillus</taxon>
    </lineage>
</organism>
<dbReference type="Proteomes" id="UP001500782">
    <property type="component" value="Unassembled WGS sequence"/>
</dbReference>
<dbReference type="InterPro" id="IPR013216">
    <property type="entry name" value="Methyltransf_11"/>
</dbReference>
<comment type="caution">
    <text evidence="2">The sequence shown here is derived from an EMBL/GenBank/DDBJ whole genome shotgun (WGS) entry which is preliminary data.</text>
</comment>
<protein>
    <recommendedName>
        <fullName evidence="1">Methyltransferase type 11 domain-containing protein</fullName>
    </recommendedName>
</protein>
<dbReference type="Pfam" id="PF08241">
    <property type="entry name" value="Methyltransf_11"/>
    <property type="match status" value="1"/>
</dbReference>
<accession>A0ABN0W1J9</accession>
<dbReference type="Gene3D" id="3.40.50.150">
    <property type="entry name" value="Vaccinia Virus protein VP39"/>
    <property type="match status" value="1"/>
</dbReference>
<dbReference type="InterPro" id="IPR029063">
    <property type="entry name" value="SAM-dependent_MTases_sf"/>
</dbReference>
<dbReference type="SUPFAM" id="SSF53335">
    <property type="entry name" value="S-adenosyl-L-methionine-dependent methyltransferases"/>
    <property type="match status" value="1"/>
</dbReference>
<keyword evidence="3" id="KW-1185">Reference proteome</keyword>
<sequence length="205" mass="23385">MLQDTGERVIPDEMKPSNGLLLEHLARYHFCIPYLHGRVLDIASGSGYGTQMIAKAAKKRVSEVIGIDLDDEAVNYANSRYYHPLVRYNQGNATDPILKELYGTFDVIVSFETIEHIEEEARFLENVYKLLKPNGTLILSTPFGKGRGKPCGSPFHIHQLTVEEFKNLFNEYDYKQVEFYFQRGVLIEPEKKGIHYPLGVAVCKK</sequence>
<dbReference type="PANTHER" id="PTHR43861">
    <property type="entry name" value="TRANS-ACONITATE 2-METHYLTRANSFERASE-RELATED"/>
    <property type="match status" value="1"/>
</dbReference>
<evidence type="ECO:0000313" key="3">
    <source>
        <dbReference type="Proteomes" id="UP001500782"/>
    </source>
</evidence>
<dbReference type="RefSeq" id="WP_343797182.1">
    <property type="nucleotide sequence ID" value="NZ_BAAADJ010000011.1"/>
</dbReference>